<evidence type="ECO:0000313" key="4">
    <source>
        <dbReference type="EnsemblPlants" id="AUR62036992-RA:cds"/>
    </source>
</evidence>
<keyword evidence="5" id="KW-1185">Reference proteome</keyword>
<dbReference type="InterPro" id="IPR002110">
    <property type="entry name" value="Ankyrin_rpt"/>
</dbReference>
<name>A0A803MXR2_CHEQI</name>
<evidence type="ECO:0000256" key="1">
    <source>
        <dbReference type="ARBA" id="ARBA00022737"/>
    </source>
</evidence>
<evidence type="ECO:0000256" key="2">
    <source>
        <dbReference type="ARBA" id="ARBA00023043"/>
    </source>
</evidence>
<keyword evidence="2 3" id="KW-0040">ANK repeat</keyword>
<reference evidence="4" key="1">
    <citation type="journal article" date="2017" name="Nature">
        <title>The genome of Chenopodium quinoa.</title>
        <authorList>
            <person name="Jarvis D.E."/>
            <person name="Ho Y.S."/>
            <person name="Lightfoot D.J."/>
            <person name="Schmoeckel S.M."/>
            <person name="Li B."/>
            <person name="Borm T.J.A."/>
            <person name="Ohyanagi H."/>
            <person name="Mineta K."/>
            <person name="Michell C.T."/>
            <person name="Saber N."/>
            <person name="Kharbatia N.M."/>
            <person name="Rupper R.R."/>
            <person name="Sharp A.R."/>
            <person name="Dally N."/>
            <person name="Boughton B.A."/>
            <person name="Woo Y.H."/>
            <person name="Gao G."/>
            <person name="Schijlen E.G.W.M."/>
            <person name="Guo X."/>
            <person name="Momin A.A."/>
            <person name="Negrao S."/>
            <person name="Al-Babili S."/>
            <person name="Gehring C."/>
            <person name="Roessner U."/>
            <person name="Jung C."/>
            <person name="Murphy K."/>
            <person name="Arold S.T."/>
            <person name="Gojobori T."/>
            <person name="van der Linden C.G."/>
            <person name="van Loo E.N."/>
            <person name="Jellen E.N."/>
            <person name="Maughan P.J."/>
            <person name="Tester M."/>
        </authorList>
    </citation>
    <scope>NUCLEOTIDE SEQUENCE [LARGE SCALE GENOMIC DNA]</scope>
    <source>
        <strain evidence="4">cv. PI 614886</strain>
    </source>
</reference>
<proteinExistence type="predicted"/>
<accession>A0A803MXR2</accession>
<dbReference type="SMART" id="SM00248">
    <property type="entry name" value="ANK"/>
    <property type="match status" value="6"/>
</dbReference>
<evidence type="ECO:0000313" key="5">
    <source>
        <dbReference type="Proteomes" id="UP000596660"/>
    </source>
</evidence>
<feature type="repeat" description="ANK" evidence="3">
    <location>
        <begin position="378"/>
        <end position="411"/>
    </location>
</feature>
<dbReference type="Pfam" id="PF00023">
    <property type="entry name" value="Ank"/>
    <property type="match status" value="1"/>
</dbReference>
<evidence type="ECO:0000256" key="3">
    <source>
        <dbReference type="PROSITE-ProRule" id="PRU00023"/>
    </source>
</evidence>
<dbReference type="Gene3D" id="1.25.40.20">
    <property type="entry name" value="Ankyrin repeat-containing domain"/>
    <property type="match status" value="4"/>
</dbReference>
<keyword evidence="1" id="KW-0677">Repeat</keyword>
<dbReference type="PANTHER" id="PTHR24186:SF46">
    <property type="entry name" value="PROTEIN ACCELERATED CELL DEATH 6-LIKE"/>
    <property type="match status" value="1"/>
</dbReference>
<sequence length="638" mass="71905">MYFRLIYGNDYKGDTPLHLAVSLQTDEPSTLTFLQLCLHRWKTSPSFKSKNYPAPWTVRNSKGNTYLHEAARVCSYKVIFSDFLIDKDIKDVNDHGETVFHVMVKYATETAKNYLENLTKQMQSLVYIQDSEGFTPVLRALQYGRLGMAMLLIQQCPRSVEIPDNKGRTVLHHLRALVVDLVDQVKDILPVWNEFFKRPGVDELRIAQNEDGNTPLHLAIIEGDFTKSKFLMEKCLQSENRRELIIVNNDGHLVFELVSSQAHILAMKELQSMVSRSYVKETNLIDKAMDDELYRAAIEGNIKIFDSMIVDDVTVVNDTESRPPNLPEAYFCSQTPGGSNIIHIALRHGKENKRVEKFIFIEIALERYPILSMQSENKGDTPLHLAVKWKSGLSIVKLLIKASQNFLLDESKKAFYVAPWAMKNYKGCFPIHEALQSGNLKAAEALFDCDTEANIRVSNLGDTALHSFAKNGLPIGEDVDESLDGNFKKTGKQLFEIPEADAQRFVQDIDGNTPLHYAIINKNSIAAIVLTDKCLEDDEQRELGLVNKEGQTIPDLLALHDVPYEIIELIKKKVPKAVYLARSSYGIRKTEMKESANALSVVAALLATITFAVAFQLNALSVLTPLGDGNWQNSRIPQ</sequence>
<dbReference type="PROSITE" id="PS50297">
    <property type="entry name" value="ANK_REP_REGION"/>
    <property type="match status" value="1"/>
</dbReference>
<dbReference type="EnsemblPlants" id="AUR62036992-RA">
    <property type="protein sequence ID" value="AUR62036992-RA:cds"/>
    <property type="gene ID" value="AUR62036992"/>
</dbReference>
<dbReference type="Pfam" id="PF12796">
    <property type="entry name" value="Ank_2"/>
    <property type="match status" value="1"/>
</dbReference>
<dbReference type="PANTHER" id="PTHR24186">
    <property type="entry name" value="PROTEIN PHOSPHATASE 1 REGULATORY SUBUNIT"/>
    <property type="match status" value="1"/>
</dbReference>
<organism evidence="4 5">
    <name type="scientific">Chenopodium quinoa</name>
    <name type="common">Quinoa</name>
    <dbReference type="NCBI Taxonomy" id="63459"/>
    <lineage>
        <taxon>Eukaryota</taxon>
        <taxon>Viridiplantae</taxon>
        <taxon>Streptophyta</taxon>
        <taxon>Embryophyta</taxon>
        <taxon>Tracheophyta</taxon>
        <taxon>Spermatophyta</taxon>
        <taxon>Magnoliopsida</taxon>
        <taxon>eudicotyledons</taxon>
        <taxon>Gunneridae</taxon>
        <taxon>Pentapetalae</taxon>
        <taxon>Caryophyllales</taxon>
        <taxon>Chenopodiaceae</taxon>
        <taxon>Chenopodioideae</taxon>
        <taxon>Atripliceae</taxon>
        <taxon>Chenopodium</taxon>
    </lineage>
</organism>
<protein>
    <recommendedName>
        <fullName evidence="6">PGG domain-containing protein</fullName>
    </recommendedName>
</protein>
<reference evidence="4" key="2">
    <citation type="submission" date="2021-03" db="UniProtKB">
        <authorList>
            <consortium name="EnsemblPlants"/>
        </authorList>
    </citation>
    <scope>IDENTIFICATION</scope>
</reference>
<dbReference type="PROSITE" id="PS50088">
    <property type="entry name" value="ANK_REPEAT"/>
    <property type="match status" value="2"/>
</dbReference>
<dbReference type="SUPFAM" id="SSF48403">
    <property type="entry name" value="Ankyrin repeat"/>
    <property type="match status" value="1"/>
</dbReference>
<evidence type="ECO:0008006" key="6">
    <source>
        <dbReference type="Google" id="ProtNLM"/>
    </source>
</evidence>
<dbReference type="AlphaFoldDB" id="A0A803MXR2"/>
<dbReference type="GO" id="GO:0005886">
    <property type="term" value="C:plasma membrane"/>
    <property type="evidence" value="ECO:0007669"/>
    <property type="project" value="TreeGrafter"/>
</dbReference>
<dbReference type="Gramene" id="AUR62036992-RA">
    <property type="protein sequence ID" value="AUR62036992-RA:cds"/>
    <property type="gene ID" value="AUR62036992"/>
</dbReference>
<dbReference type="InterPro" id="IPR036770">
    <property type="entry name" value="Ankyrin_rpt-contain_sf"/>
</dbReference>
<dbReference type="Proteomes" id="UP000596660">
    <property type="component" value="Unplaced"/>
</dbReference>
<feature type="repeat" description="ANK" evidence="3">
    <location>
        <begin position="211"/>
        <end position="234"/>
    </location>
</feature>